<dbReference type="Proteomes" id="UP000038487">
    <property type="component" value="Unassembled WGS sequence"/>
</dbReference>
<dbReference type="AlphaFoldDB" id="A0AB33TBK5"/>
<proteinExistence type="predicted"/>
<reference evidence="2 3" key="1">
    <citation type="submission" date="2015-03" db="EMBL/GenBank/DDBJ databases">
        <authorList>
            <consortium name="Pathogen Informatics"/>
            <person name="Murphy D."/>
        </authorList>
    </citation>
    <scope>NUCLEOTIDE SEQUENCE [LARGE SCALE GENOMIC DNA]</scope>
    <source>
        <strain evidence="2 3">PAP036</strain>
    </source>
</reference>
<name>A0AB33TBK5_9MYCO</name>
<accession>A0AB33TBK5</accession>
<dbReference type="EMBL" id="CSUW01000009">
    <property type="protein sequence ID" value="CPT52610.1"/>
    <property type="molecule type" value="Genomic_DNA"/>
</dbReference>
<gene>
    <name evidence="2" type="ORF">ERS075527_03923</name>
</gene>
<evidence type="ECO:0000313" key="2">
    <source>
        <dbReference type="EMBL" id="CPT52610.1"/>
    </source>
</evidence>
<evidence type="ECO:0000256" key="1">
    <source>
        <dbReference type="SAM" id="MobiDB-lite"/>
    </source>
</evidence>
<protein>
    <submittedName>
        <fullName evidence="2">Uncharacterized protein</fullName>
    </submittedName>
</protein>
<organism evidence="2 3">
    <name type="scientific">Mycobacteroides abscessus</name>
    <dbReference type="NCBI Taxonomy" id="36809"/>
    <lineage>
        <taxon>Bacteria</taxon>
        <taxon>Bacillati</taxon>
        <taxon>Actinomycetota</taxon>
        <taxon>Actinomycetes</taxon>
        <taxon>Mycobacteriales</taxon>
        <taxon>Mycobacteriaceae</taxon>
        <taxon>Mycobacteroides</taxon>
    </lineage>
</organism>
<sequence>MQEYMSLGPTKNDTAVEPRVSGGENEYIHIVSYWEWLVADVLRRRIPRSLCGVALIEDPDRRPTQSTDPVCPRCEELDAR</sequence>
<evidence type="ECO:0000313" key="3">
    <source>
        <dbReference type="Proteomes" id="UP000038487"/>
    </source>
</evidence>
<feature type="region of interest" description="Disordered" evidence="1">
    <location>
        <begin position="59"/>
        <end position="80"/>
    </location>
</feature>
<comment type="caution">
    <text evidence="2">The sequence shown here is derived from an EMBL/GenBank/DDBJ whole genome shotgun (WGS) entry which is preliminary data.</text>
</comment>